<comment type="caution">
    <text evidence="1">The sequence shown here is derived from an EMBL/GenBank/DDBJ whole genome shotgun (WGS) entry which is preliminary data.</text>
</comment>
<keyword evidence="2" id="KW-1185">Reference proteome</keyword>
<dbReference type="Proteomes" id="UP001214576">
    <property type="component" value="Unassembled WGS sequence"/>
</dbReference>
<name>A0AAD4U6A0_OVIAM</name>
<evidence type="ECO:0000313" key="2">
    <source>
        <dbReference type="Proteomes" id="UP001214576"/>
    </source>
</evidence>
<reference evidence="1" key="1">
    <citation type="submission" date="2022-03" db="EMBL/GenBank/DDBJ databases">
        <title>Genomic analyses of argali, domestic sheep and their hybrids provide insights into chromosomal evolution, heterosis and genetic basis of agronomic traits.</title>
        <authorList>
            <person name="Li M."/>
        </authorList>
    </citation>
    <scope>NUCLEOTIDE SEQUENCE</scope>
    <source>
        <strain evidence="1">CAU-MHL-2022a</strain>
        <tissue evidence="1">Skin</tissue>
    </source>
</reference>
<proteinExistence type="predicted"/>
<sequence length="125" mass="13497">MDAKLSGIPGQILLDENNTSKGAEAPKSTISITESMSSQVKDLIQELISIGADAPSLNSLGKGDLASIHLQGQWASAEILTFFKMASGPSVYDVCDNDLQISQKLSNIWKPEVYLDDQMTSFYSP</sequence>
<protein>
    <submittedName>
        <fullName evidence="1">Uncharacterized protein</fullName>
    </submittedName>
</protein>
<gene>
    <name evidence="1" type="ORF">MG293_011006</name>
</gene>
<dbReference type="EMBL" id="JAKZEL010000012">
    <property type="protein sequence ID" value="KAI4538739.1"/>
    <property type="molecule type" value="Genomic_DNA"/>
</dbReference>
<dbReference type="AlphaFoldDB" id="A0AAD4U6A0"/>
<evidence type="ECO:0000313" key="1">
    <source>
        <dbReference type="EMBL" id="KAI4538739.1"/>
    </source>
</evidence>
<accession>A0AAD4U6A0</accession>
<organism evidence="1 2">
    <name type="scientific">Ovis ammon polii</name>
    <dbReference type="NCBI Taxonomy" id="230172"/>
    <lineage>
        <taxon>Eukaryota</taxon>
        <taxon>Metazoa</taxon>
        <taxon>Chordata</taxon>
        <taxon>Craniata</taxon>
        <taxon>Vertebrata</taxon>
        <taxon>Euteleostomi</taxon>
        <taxon>Mammalia</taxon>
        <taxon>Eutheria</taxon>
        <taxon>Laurasiatheria</taxon>
        <taxon>Artiodactyla</taxon>
        <taxon>Ruminantia</taxon>
        <taxon>Pecora</taxon>
        <taxon>Bovidae</taxon>
        <taxon>Caprinae</taxon>
        <taxon>Ovis</taxon>
    </lineage>
</organism>